<keyword evidence="2" id="KW-1185">Reference proteome</keyword>
<dbReference type="OrthoDB" id="5848156at2759"/>
<gene>
    <name evidence="1" type="ORF">CGOC_LOCUS8074</name>
</gene>
<name>A0A3P6TVQ4_CYLGO</name>
<accession>A0A3P6TVQ4</accession>
<dbReference type="Proteomes" id="UP000271889">
    <property type="component" value="Unassembled WGS sequence"/>
</dbReference>
<organism evidence="1 2">
    <name type="scientific">Cylicostephanus goldi</name>
    <name type="common">Nematode worm</name>
    <dbReference type="NCBI Taxonomy" id="71465"/>
    <lineage>
        <taxon>Eukaryota</taxon>
        <taxon>Metazoa</taxon>
        <taxon>Ecdysozoa</taxon>
        <taxon>Nematoda</taxon>
        <taxon>Chromadorea</taxon>
        <taxon>Rhabditida</taxon>
        <taxon>Rhabditina</taxon>
        <taxon>Rhabditomorpha</taxon>
        <taxon>Strongyloidea</taxon>
        <taxon>Strongylidae</taxon>
        <taxon>Cylicostephanus</taxon>
    </lineage>
</organism>
<protein>
    <submittedName>
        <fullName evidence="1">Uncharacterized protein</fullName>
    </submittedName>
</protein>
<proteinExistence type="predicted"/>
<reference evidence="1 2" key="1">
    <citation type="submission" date="2018-11" db="EMBL/GenBank/DDBJ databases">
        <authorList>
            <consortium name="Pathogen Informatics"/>
        </authorList>
    </citation>
    <scope>NUCLEOTIDE SEQUENCE [LARGE SCALE GENOMIC DNA]</scope>
</reference>
<sequence length="118" mass="13256">MPEHAVYPQEQLAVCMAPPPYSVVPPPTEQLPFFANSSIPSHVEHPILLPSHIKREEPLNAISIEEIVQMVVKAMQMKSTGLVEERESPEEVLRRKRQQVGLSKSVDEKKGGVIFYLS</sequence>
<evidence type="ECO:0000313" key="1">
    <source>
        <dbReference type="EMBL" id="VDK83060.1"/>
    </source>
</evidence>
<dbReference type="AlphaFoldDB" id="A0A3P6TVQ4"/>
<dbReference type="EMBL" id="UYRV01029066">
    <property type="protein sequence ID" value="VDK83060.1"/>
    <property type="molecule type" value="Genomic_DNA"/>
</dbReference>
<evidence type="ECO:0000313" key="2">
    <source>
        <dbReference type="Proteomes" id="UP000271889"/>
    </source>
</evidence>